<keyword evidence="5 7" id="KW-1133">Transmembrane helix</keyword>
<evidence type="ECO:0000256" key="4">
    <source>
        <dbReference type="ARBA" id="ARBA00022840"/>
    </source>
</evidence>
<dbReference type="AlphaFoldDB" id="A0A3E3JZS3"/>
<dbReference type="Gene3D" id="1.20.1560.10">
    <property type="entry name" value="ABC transporter type 1, transmembrane domain"/>
    <property type="match status" value="1"/>
</dbReference>
<comment type="subcellular location">
    <subcellularLocation>
        <location evidence="1">Cell membrane</location>
        <topology evidence="1">Multi-pass membrane protein</topology>
    </subcellularLocation>
</comment>
<dbReference type="EMBL" id="QVLX01000007">
    <property type="protein sequence ID" value="RGE85667.1"/>
    <property type="molecule type" value="Genomic_DNA"/>
</dbReference>
<feature type="transmembrane region" description="Helical" evidence="7">
    <location>
        <begin position="48"/>
        <end position="68"/>
    </location>
</feature>
<evidence type="ECO:0000256" key="1">
    <source>
        <dbReference type="ARBA" id="ARBA00004651"/>
    </source>
</evidence>
<feature type="transmembrane region" description="Helical" evidence="7">
    <location>
        <begin position="240"/>
        <end position="259"/>
    </location>
</feature>
<dbReference type="GO" id="GO:0005524">
    <property type="term" value="F:ATP binding"/>
    <property type="evidence" value="ECO:0007669"/>
    <property type="project" value="UniProtKB-KW"/>
</dbReference>
<evidence type="ECO:0000256" key="5">
    <source>
        <dbReference type="ARBA" id="ARBA00022989"/>
    </source>
</evidence>
<dbReference type="GO" id="GO:0015421">
    <property type="term" value="F:ABC-type oligopeptide transporter activity"/>
    <property type="evidence" value="ECO:0007669"/>
    <property type="project" value="TreeGrafter"/>
</dbReference>
<feature type="domain" description="ABC transmembrane type-1" evidence="9">
    <location>
        <begin position="13"/>
        <end position="294"/>
    </location>
</feature>
<dbReference type="Gene3D" id="3.40.50.300">
    <property type="entry name" value="P-loop containing nucleotide triphosphate hydrolases"/>
    <property type="match status" value="1"/>
</dbReference>
<gene>
    <name evidence="10" type="ORF">DW016_11790</name>
</gene>
<feature type="domain" description="ABC transporter" evidence="8">
    <location>
        <begin position="325"/>
        <end position="555"/>
    </location>
</feature>
<dbReference type="InterPro" id="IPR011527">
    <property type="entry name" value="ABC1_TM_dom"/>
</dbReference>
<dbReference type="PANTHER" id="PTHR43394">
    <property type="entry name" value="ATP-DEPENDENT PERMEASE MDL1, MITOCHONDRIAL"/>
    <property type="match status" value="1"/>
</dbReference>
<name>A0A3E3JZS3_9FIRM</name>
<organism evidence="10 11">
    <name type="scientific">Sellimonas intestinalis</name>
    <dbReference type="NCBI Taxonomy" id="1653434"/>
    <lineage>
        <taxon>Bacteria</taxon>
        <taxon>Bacillati</taxon>
        <taxon>Bacillota</taxon>
        <taxon>Clostridia</taxon>
        <taxon>Lachnospirales</taxon>
        <taxon>Lachnospiraceae</taxon>
        <taxon>Sellimonas</taxon>
    </lineage>
</organism>
<dbReference type="PROSITE" id="PS50929">
    <property type="entry name" value="ABC_TM1F"/>
    <property type="match status" value="1"/>
</dbReference>
<reference evidence="10 11" key="1">
    <citation type="submission" date="2018-08" db="EMBL/GenBank/DDBJ databases">
        <title>A genome reference for cultivated species of the human gut microbiota.</title>
        <authorList>
            <person name="Zou Y."/>
            <person name="Xue W."/>
            <person name="Luo G."/>
        </authorList>
    </citation>
    <scope>NUCLEOTIDE SEQUENCE [LARGE SCALE GENOMIC DNA]</scope>
    <source>
        <strain evidence="10 11">AF37-2AT</strain>
    </source>
</reference>
<dbReference type="PROSITE" id="PS00211">
    <property type="entry name" value="ABC_TRANSPORTER_1"/>
    <property type="match status" value="1"/>
</dbReference>
<dbReference type="RefSeq" id="WP_117493671.1">
    <property type="nucleotide sequence ID" value="NZ_CALBAT010000012.1"/>
</dbReference>
<dbReference type="SUPFAM" id="SSF90123">
    <property type="entry name" value="ABC transporter transmembrane region"/>
    <property type="match status" value="1"/>
</dbReference>
<comment type="caution">
    <text evidence="10">The sequence shown here is derived from an EMBL/GenBank/DDBJ whole genome shotgun (WGS) entry which is preliminary data.</text>
</comment>
<evidence type="ECO:0000256" key="7">
    <source>
        <dbReference type="SAM" id="Phobius"/>
    </source>
</evidence>
<dbReference type="InterPro" id="IPR003439">
    <property type="entry name" value="ABC_transporter-like_ATP-bd"/>
</dbReference>
<dbReference type="PROSITE" id="PS50893">
    <property type="entry name" value="ABC_TRANSPORTER_2"/>
    <property type="match status" value="1"/>
</dbReference>
<proteinExistence type="predicted"/>
<dbReference type="InterPro" id="IPR027417">
    <property type="entry name" value="P-loop_NTPase"/>
</dbReference>
<dbReference type="GO" id="GO:0005886">
    <property type="term" value="C:plasma membrane"/>
    <property type="evidence" value="ECO:0007669"/>
    <property type="project" value="UniProtKB-SubCell"/>
</dbReference>
<dbReference type="Pfam" id="PF00005">
    <property type="entry name" value="ABC_tran"/>
    <property type="match status" value="1"/>
</dbReference>
<dbReference type="Proteomes" id="UP000261080">
    <property type="component" value="Unassembled WGS sequence"/>
</dbReference>
<feature type="transmembrane region" description="Helical" evidence="7">
    <location>
        <begin position="12"/>
        <end position="36"/>
    </location>
</feature>
<evidence type="ECO:0000256" key="6">
    <source>
        <dbReference type="ARBA" id="ARBA00023136"/>
    </source>
</evidence>
<dbReference type="InterPro" id="IPR036640">
    <property type="entry name" value="ABC1_TM_sf"/>
</dbReference>
<dbReference type="InterPro" id="IPR039421">
    <property type="entry name" value="Type_1_exporter"/>
</dbReference>
<evidence type="ECO:0000256" key="2">
    <source>
        <dbReference type="ARBA" id="ARBA00022692"/>
    </source>
</evidence>
<keyword evidence="2 7" id="KW-0812">Transmembrane</keyword>
<keyword evidence="3" id="KW-0547">Nucleotide-binding</keyword>
<keyword evidence="4 10" id="KW-0067">ATP-binding</keyword>
<evidence type="ECO:0000313" key="10">
    <source>
        <dbReference type="EMBL" id="RGE85667.1"/>
    </source>
</evidence>
<keyword evidence="6 7" id="KW-0472">Membrane</keyword>
<keyword evidence="11" id="KW-1185">Reference proteome</keyword>
<dbReference type="InterPro" id="IPR017871">
    <property type="entry name" value="ABC_transporter-like_CS"/>
</dbReference>
<protein>
    <submittedName>
        <fullName evidence="10">ABC transporter ATP-binding protein</fullName>
    </submittedName>
</protein>
<evidence type="ECO:0000313" key="11">
    <source>
        <dbReference type="Proteomes" id="UP000261080"/>
    </source>
</evidence>
<dbReference type="PANTHER" id="PTHR43394:SF1">
    <property type="entry name" value="ATP-BINDING CASSETTE SUB-FAMILY B MEMBER 10, MITOCHONDRIAL"/>
    <property type="match status" value="1"/>
</dbReference>
<feature type="transmembrane region" description="Helical" evidence="7">
    <location>
        <begin position="123"/>
        <end position="143"/>
    </location>
</feature>
<dbReference type="InterPro" id="IPR003593">
    <property type="entry name" value="AAA+_ATPase"/>
</dbReference>
<accession>A0A3E3JZS3</accession>
<dbReference type="GO" id="GO:0016887">
    <property type="term" value="F:ATP hydrolysis activity"/>
    <property type="evidence" value="ECO:0007669"/>
    <property type="project" value="InterPro"/>
</dbReference>
<dbReference type="SMART" id="SM00382">
    <property type="entry name" value="AAA"/>
    <property type="match status" value="1"/>
</dbReference>
<evidence type="ECO:0000259" key="8">
    <source>
        <dbReference type="PROSITE" id="PS50893"/>
    </source>
</evidence>
<feature type="transmembrane region" description="Helical" evidence="7">
    <location>
        <begin position="149"/>
        <end position="169"/>
    </location>
</feature>
<evidence type="ECO:0000259" key="9">
    <source>
        <dbReference type="PROSITE" id="PS50929"/>
    </source>
</evidence>
<sequence>MKSYIKQNKILFITTILVSVISSLGYVFMAILLQQLLDIAVGKDIQQFIRTVLFSIFYFAVLGIFLYLQSLLSKKVICKIMCQIRSDVFQGTVYHSIEDFNKKNTADYISIITNDVKMIEDNFLLPLFEVVQYTVIFTASFLLMIYFDIIVTVCVIVAIAIMFLIPSFLGKSLEKRQKKYSSKLADFTVGLKDILSGFEIIKSYSMKRYVIQRFSKENEETIRSKYSVDRLLALNEGISSFLALMVQIVVLFLSAYFIITERITVGTLLGMVQVSSNLANPLVMIFTNVPKIKSIQPIAEKMQNISQYSLAHSQKEHISSFDFCVCTKDLGFSYDKHKEILNEINCTIEKGKKYVVIGKSGSGKSTLIKLLAGYYSDYTGTIKYDNRELNLLDRNDVAQLSSIIHQNIYMFDETIQDNICLHEDYPQEMIDKVVMESGLYEFISELPEGLLYQVGENGANLSGGQKQRIAVARALIRNKPILILDEGTSAVDMQTAYDIENRLLKIKNLTIITITHHLRKELLEKYDEIICMDHGKIIEKGTWNELVSNHSLLFFS</sequence>
<evidence type="ECO:0000256" key="3">
    <source>
        <dbReference type="ARBA" id="ARBA00022741"/>
    </source>
</evidence>
<dbReference type="OrthoDB" id="95687at2"/>
<dbReference type="SUPFAM" id="SSF52540">
    <property type="entry name" value="P-loop containing nucleoside triphosphate hydrolases"/>
    <property type="match status" value="1"/>
</dbReference>
<dbReference type="Pfam" id="PF00664">
    <property type="entry name" value="ABC_membrane"/>
    <property type="match status" value="1"/>
</dbReference>